<keyword evidence="3" id="KW-1185">Reference proteome</keyword>
<evidence type="ECO:0000313" key="2">
    <source>
        <dbReference type="EMBL" id="KAK2170027.1"/>
    </source>
</evidence>
<gene>
    <name evidence="2" type="ORF">LSH36_5g18085</name>
</gene>
<accession>A0AAD9KF52</accession>
<sequence>MDLVSHLTVLVGFGCVAVCLGSECKVQVPGRGVWIESLRELHTGEARRLTAVFCTMDPLDLQPDEYIKISSIYRLGLAPIITANSQISVRKSFSSSFVQLISTTADGPYRMNTKYIFDEIKYPGFFVADFCDSTGCPRLESSQEHTTQKVPLTCKMWYTQGRVKLEQHRSMMTGVAKAIRTHFCDLSPVNVQLWEANVDDSEKYQLIWQKVIHPVLSDGIETIPVTMDTNISVPHKFSSKYSANMLTSGGSTATLCDHLVFGDVPYPSEFILSFCYDSACQQRVSDSDELEAVSCPKTTIENSITRDPTSRYPKQSVMTSTAPSVNRLFYLWFVSALWPLAIITL</sequence>
<dbReference type="Proteomes" id="UP001208570">
    <property type="component" value="Unassembled WGS sequence"/>
</dbReference>
<protein>
    <submittedName>
        <fullName evidence="2">Uncharacterized protein</fullName>
    </submittedName>
</protein>
<dbReference type="AlphaFoldDB" id="A0AAD9KF52"/>
<reference evidence="2" key="1">
    <citation type="journal article" date="2023" name="Mol. Biol. Evol.">
        <title>Third-Generation Sequencing Reveals the Adaptive Role of the Epigenome in Three Deep-Sea Polychaetes.</title>
        <authorList>
            <person name="Perez M."/>
            <person name="Aroh O."/>
            <person name="Sun Y."/>
            <person name="Lan Y."/>
            <person name="Juniper S.K."/>
            <person name="Young C.R."/>
            <person name="Angers B."/>
            <person name="Qian P.Y."/>
        </authorList>
    </citation>
    <scope>NUCLEOTIDE SEQUENCE</scope>
    <source>
        <strain evidence="2">P08H-3</strain>
    </source>
</reference>
<comment type="caution">
    <text evidence="2">The sequence shown here is derived from an EMBL/GenBank/DDBJ whole genome shotgun (WGS) entry which is preliminary data.</text>
</comment>
<evidence type="ECO:0000313" key="3">
    <source>
        <dbReference type="Proteomes" id="UP001208570"/>
    </source>
</evidence>
<dbReference type="EMBL" id="JAODUP010000005">
    <property type="protein sequence ID" value="KAK2170027.1"/>
    <property type="molecule type" value="Genomic_DNA"/>
</dbReference>
<evidence type="ECO:0000256" key="1">
    <source>
        <dbReference type="SAM" id="SignalP"/>
    </source>
</evidence>
<keyword evidence="1" id="KW-0732">Signal</keyword>
<organism evidence="2 3">
    <name type="scientific">Paralvinella palmiformis</name>
    <dbReference type="NCBI Taxonomy" id="53620"/>
    <lineage>
        <taxon>Eukaryota</taxon>
        <taxon>Metazoa</taxon>
        <taxon>Spiralia</taxon>
        <taxon>Lophotrochozoa</taxon>
        <taxon>Annelida</taxon>
        <taxon>Polychaeta</taxon>
        <taxon>Sedentaria</taxon>
        <taxon>Canalipalpata</taxon>
        <taxon>Terebellida</taxon>
        <taxon>Terebelliformia</taxon>
        <taxon>Alvinellidae</taxon>
        <taxon>Paralvinella</taxon>
    </lineage>
</organism>
<name>A0AAD9KF52_9ANNE</name>
<feature type="chain" id="PRO_5042153492" evidence="1">
    <location>
        <begin position="22"/>
        <end position="345"/>
    </location>
</feature>
<feature type="signal peptide" evidence="1">
    <location>
        <begin position="1"/>
        <end position="21"/>
    </location>
</feature>
<proteinExistence type="predicted"/>